<evidence type="ECO:0000256" key="7">
    <source>
        <dbReference type="RuleBase" id="RU367160"/>
    </source>
</evidence>
<dbReference type="Pfam" id="PF06217">
    <property type="entry name" value="GAGA_bind"/>
    <property type="match status" value="1"/>
</dbReference>
<evidence type="ECO:0000256" key="3">
    <source>
        <dbReference type="ARBA" id="ARBA00023015"/>
    </source>
</evidence>
<keyword evidence="5 7" id="KW-0804">Transcription</keyword>
<reference evidence="9 10" key="1">
    <citation type="submission" date="2024-02" db="EMBL/GenBank/DDBJ databases">
        <authorList>
            <person name="Vignale AGUSTIN F."/>
            <person name="Sosa J E."/>
            <person name="Modenutti C."/>
        </authorList>
    </citation>
    <scope>NUCLEOTIDE SEQUENCE [LARGE SCALE GENOMIC DNA]</scope>
</reference>
<evidence type="ECO:0000313" key="10">
    <source>
        <dbReference type="Proteomes" id="UP001642360"/>
    </source>
</evidence>
<dbReference type="AlphaFoldDB" id="A0ABC8U4E8"/>
<accession>A0ABC8U4E8</accession>
<evidence type="ECO:0000256" key="8">
    <source>
        <dbReference type="SAM" id="MobiDB-lite"/>
    </source>
</evidence>
<evidence type="ECO:0000256" key="2">
    <source>
        <dbReference type="ARBA" id="ARBA00007911"/>
    </source>
</evidence>
<protein>
    <recommendedName>
        <fullName evidence="7">GAGA-binding transcriptional activator</fullName>
    </recommendedName>
</protein>
<dbReference type="GO" id="GO:0003677">
    <property type="term" value="F:DNA binding"/>
    <property type="evidence" value="ECO:0007669"/>
    <property type="project" value="UniProtKB-KW"/>
</dbReference>
<dbReference type="GO" id="GO:0003700">
    <property type="term" value="F:DNA-binding transcription factor activity"/>
    <property type="evidence" value="ECO:0007669"/>
    <property type="project" value="UniProtKB-UniRule"/>
</dbReference>
<dbReference type="EMBL" id="CAUOFW020006858">
    <property type="protein sequence ID" value="CAK9176627.1"/>
    <property type="molecule type" value="Genomic_DNA"/>
</dbReference>
<evidence type="ECO:0000256" key="6">
    <source>
        <dbReference type="ARBA" id="ARBA00023242"/>
    </source>
</evidence>
<gene>
    <name evidence="9" type="ORF">ILEXP_LOCUS46484</name>
</gene>
<comment type="subcellular location">
    <subcellularLocation>
        <location evidence="1 7">Nucleus</location>
    </subcellularLocation>
</comment>
<comment type="caution">
    <text evidence="9">The sequence shown here is derived from an EMBL/GenBank/DDBJ whole genome shotgun (WGS) entry which is preliminary data.</text>
</comment>
<keyword evidence="6 7" id="KW-0539">Nucleus</keyword>
<dbReference type="PANTHER" id="PTHR31421:SF0">
    <property type="entry name" value="PROTEIN BASIC PENTACYSTEINE1-RELATED"/>
    <property type="match status" value="1"/>
</dbReference>
<dbReference type="Proteomes" id="UP001642360">
    <property type="component" value="Unassembled WGS sequence"/>
</dbReference>
<evidence type="ECO:0000256" key="5">
    <source>
        <dbReference type="ARBA" id="ARBA00023163"/>
    </source>
</evidence>
<feature type="compositionally biased region" description="Basic and acidic residues" evidence="8">
    <location>
        <begin position="63"/>
        <end position="84"/>
    </location>
</feature>
<evidence type="ECO:0000256" key="4">
    <source>
        <dbReference type="ARBA" id="ARBA00023125"/>
    </source>
</evidence>
<feature type="region of interest" description="Disordered" evidence="8">
    <location>
        <begin position="50"/>
        <end position="119"/>
    </location>
</feature>
<dbReference type="PANTHER" id="PTHR31421">
    <property type="entry name" value="PROTEIN BASIC PENTACYSTEINE3"/>
    <property type="match status" value="1"/>
</dbReference>
<keyword evidence="3 7" id="KW-0805">Transcription regulation</keyword>
<evidence type="ECO:0000256" key="1">
    <source>
        <dbReference type="ARBA" id="ARBA00004123"/>
    </source>
</evidence>
<dbReference type="GO" id="GO:0005634">
    <property type="term" value="C:nucleus"/>
    <property type="evidence" value="ECO:0007669"/>
    <property type="project" value="UniProtKB-SubCell"/>
</dbReference>
<keyword evidence="4 7" id="KW-0238">DNA-binding</keyword>
<keyword evidence="10" id="KW-1185">Reference proteome</keyword>
<dbReference type="SMART" id="SM01226">
    <property type="entry name" value="GAGA_bind"/>
    <property type="match status" value="1"/>
</dbReference>
<organism evidence="9 10">
    <name type="scientific">Ilex paraguariensis</name>
    <name type="common">yerba mate</name>
    <dbReference type="NCBI Taxonomy" id="185542"/>
    <lineage>
        <taxon>Eukaryota</taxon>
        <taxon>Viridiplantae</taxon>
        <taxon>Streptophyta</taxon>
        <taxon>Embryophyta</taxon>
        <taxon>Tracheophyta</taxon>
        <taxon>Spermatophyta</taxon>
        <taxon>Magnoliopsida</taxon>
        <taxon>eudicotyledons</taxon>
        <taxon>Gunneridae</taxon>
        <taxon>Pentapetalae</taxon>
        <taxon>asterids</taxon>
        <taxon>campanulids</taxon>
        <taxon>Aquifoliales</taxon>
        <taxon>Aquifoliaceae</taxon>
        <taxon>Ilex</taxon>
    </lineage>
</organism>
<dbReference type="InterPro" id="IPR010409">
    <property type="entry name" value="GAGA-bd_tscrpt_act"/>
</dbReference>
<name>A0ABC8U4E8_9AQUA</name>
<evidence type="ECO:0000313" key="9">
    <source>
        <dbReference type="EMBL" id="CAK9176627.1"/>
    </source>
</evidence>
<sequence>MDDDGLNMRNWGYYERSFKRHLGLQLMSSVIERNTKSLLAGCENAVYEPSGSRPIHMLQQPDTSKDARVAVEDPIVRKEADTGKKRAGAATLKTPKPKKTKKGPSLSKDNGNSSVQHVKPAKKNMEVVINGIDMDISGFPYQFVRALELLSSVIDGAVGDGNQPVAPQPDQCIPCQ</sequence>
<comment type="function">
    <text evidence="7">Transcriptional regulator that specifically binds to GA-rich elements (GAGA-repeats) present in regulatory sequences of genes involved in developmental processes.</text>
</comment>
<proteinExistence type="inferred from homology"/>
<comment type="similarity">
    <text evidence="2 7">Belongs to the BBR/BPC family.</text>
</comment>